<keyword evidence="4" id="KW-1185">Reference proteome</keyword>
<evidence type="ECO:0000259" key="2">
    <source>
        <dbReference type="SMART" id="SM00014"/>
    </source>
</evidence>
<accession>A0A371NU54</accession>
<comment type="caution">
    <text evidence="3">The sequence shown here is derived from an EMBL/GenBank/DDBJ whole genome shotgun (WGS) entry which is preliminary data.</text>
</comment>
<evidence type="ECO:0000313" key="3">
    <source>
        <dbReference type="EMBL" id="REJ05891.1"/>
    </source>
</evidence>
<evidence type="ECO:0000256" key="1">
    <source>
        <dbReference type="SAM" id="Phobius"/>
    </source>
</evidence>
<gene>
    <name evidence="3" type="ORF">DY023_08065</name>
</gene>
<dbReference type="EMBL" id="QUAB01000039">
    <property type="protein sequence ID" value="REJ05891.1"/>
    <property type="molecule type" value="Genomic_DNA"/>
</dbReference>
<dbReference type="PANTHER" id="PTHR14969">
    <property type="entry name" value="SPHINGOSINE-1-PHOSPHATE PHOSPHOHYDROLASE"/>
    <property type="match status" value="1"/>
</dbReference>
<reference evidence="3 4" key="1">
    <citation type="submission" date="2018-08" db="EMBL/GenBank/DDBJ databases">
        <title>Isolation, diversity and antifungal activity of Actinobacteria from cow dung.</title>
        <authorList>
            <person name="Ling L."/>
        </authorList>
    </citation>
    <scope>NUCLEOTIDE SEQUENCE [LARGE SCALE GENOMIC DNA]</scope>
    <source>
        <strain evidence="3 4">NEAU-LLE</strain>
    </source>
</reference>
<feature type="transmembrane region" description="Helical" evidence="1">
    <location>
        <begin position="177"/>
        <end position="196"/>
    </location>
</feature>
<keyword evidence="1" id="KW-0472">Membrane</keyword>
<dbReference type="SUPFAM" id="SSF48317">
    <property type="entry name" value="Acid phosphatase/Vanadium-dependent haloperoxidase"/>
    <property type="match status" value="1"/>
</dbReference>
<dbReference type="InterPro" id="IPR000326">
    <property type="entry name" value="PAP2/HPO"/>
</dbReference>
<sequence>MTRRAAAIIGAALFVAAVLLGALVMFVPIASAPDTGWHALMVQLRAPWMIHVALFFDWIGGGWRAVLLVPLGIAGALLVLRRQTEALFALAAFALSAGLVQVIKHIVGRARPEDLLVASDFGSFPSGHTANAATIAVVLWLIAPRLWVAVLGALWTVAMALSRTILSVHWLTDTIGGILVGAGATLLVAALLWGWLRWDRRPPQRARTV</sequence>
<name>A0A371NU54_9MICO</name>
<evidence type="ECO:0000313" key="4">
    <source>
        <dbReference type="Proteomes" id="UP000262172"/>
    </source>
</evidence>
<feature type="domain" description="Phosphatidic acid phosphatase type 2/haloperoxidase" evidence="2">
    <location>
        <begin position="86"/>
        <end position="189"/>
    </location>
</feature>
<keyword evidence="1" id="KW-0812">Transmembrane</keyword>
<dbReference type="RefSeq" id="WP_116241823.1">
    <property type="nucleotide sequence ID" value="NZ_QUAB01000039.1"/>
</dbReference>
<dbReference type="Gene3D" id="1.20.144.10">
    <property type="entry name" value="Phosphatidic acid phosphatase type 2/haloperoxidase"/>
    <property type="match status" value="2"/>
</dbReference>
<organism evidence="3 4">
    <name type="scientific">Microbacterium bovistercoris</name>
    <dbReference type="NCBI Taxonomy" id="2293570"/>
    <lineage>
        <taxon>Bacteria</taxon>
        <taxon>Bacillati</taxon>
        <taxon>Actinomycetota</taxon>
        <taxon>Actinomycetes</taxon>
        <taxon>Micrococcales</taxon>
        <taxon>Microbacteriaceae</taxon>
        <taxon>Microbacterium</taxon>
    </lineage>
</organism>
<proteinExistence type="predicted"/>
<dbReference type="Proteomes" id="UP000262172">
    <property type="component" value="Unassembled WGS sequence"/>
</dbReference>
<dbReference type="InterPro" id="IPR036938">
    <property type="entry name" value="PAP2/HPO_sf"/>
</dbReference>
<dbReference type="OrthoDB" id="5289372at2"/>
<feature type="transmembrane region" description="Helical" evidence="1">
    <location>
        <begin position="55"/>
        <end position="80"/>
    </location>
</feature>
<keyword evidence="1" id="KW-1133">Transmembrane helix</keyword>
<dbReference type="Pfam" id="PF01569">
    <property type="entry name" value="PAP2"/>
    <property type="match status" value="1"/>
</dbReference>
<dbReference type="SMART" id="SM00014">
    <property type="entry name" value="acidPPc"/>
    <property type="match status" value="1"/>
</dbReference>
<dbReference type="AlphaFoldDB" id="A0A371NU54"/>
<protein>
    <submittedName>
        <fullName evidence="3">Phosphatase PAP2 family protein</fullName>
    </submittedName>
</protein>
<dbReference type="PANTHER" id="PTHR14969:SF13">
    <property type="entry name" value="AT30094P"/>
    <property type="match status" value="1"/>
</dbReference>